<accession>A0A3Q2EG47</accession>
<dbReference type="STRING" id="28743.ENSCVAP00000031356"/>
<dbReference type="SUPFAM" id="SSF47862">
    <property type="entry name" value="Saposin"/>
    <property type="match status" value="1"/>
</dbReference>
<dbReference type="GO" id="GO:0042742">
    <property type="term" value="P:defense response to bacterium"/>
    <property type="evidence" value="ECO:0007669"/>
    <property type="project" value="InterPro"/>
</dbReference>
<dbReference type="PANTHER" id="PTHR15541">
    <property type="entry name" value="GRANULYSIN RELATED"/>
    <property type="match status" value="1"/>
</dbReference>
<dbReference type="GO" id="GO:0006629">
    <property type="term" value="P:lipid metabolic process"/>
    <property type="evidence" value="ECO:0007669"/>
    <property type="project" value="InterPro"/>
</dbReference>
<protein>
    <recommendedName>
        <fullName evidence="2">Saposin B-type domain-containing protein</fullName>
    </recommendedName>
</protein>
<dbReference type="PROSITE" id="PS50015">
    <property type="entry name" value="SAP_B"/>
    <property type="match status" value="1"/>
</dbReference>
<dbReference type="InterPro" id="IPR038847">
    <property type="entry name" value="Granulysin-like"/>
</dbReference>
<organism evidence="3 4">
    <name type="scientific">Cyprinodon variegatus</name>
    <name type="common">Sheepshead minnow</name>
    <dbReference type="NCBI Taxonomy" id="28743"/>
    <lineage>
        <taxon>Eukaryota</taxon>
        <taxon>Metazoa</taxon>
        <taxon>Chordata</taxon>
        <taxon>Craniata</taxon>
        <taxon>Vertebrata</taxon>
        <taxon>Euteleostomi</taxon>
        <taxon>Actinopterygii</taxon>
        <taxon>Neopterygii</taxon>
        <taxon>Teleostei</taxon>
        <taxon>Neoteleostei</taxon>
        <taxon>Acanthomorphata</taxon>
        <taxon>Ovalentaria</taxon>
        <taxon>Atherinomorphae</taxon>
        <taxon>Cyprinodontiformes</taxon>
        <taxon>Cyprinodontidae</taxon>
        <taxon>Cyprinodon</taxon>
    </lineage>
</organism>
<evidence type="ECO:0000313" key="3">
    <source>
        <dbReference type="Ensembl" id="ENSCVAP00000031356.1"/>
    </source>
</evidence>
<dbReference type="AlphaFoldDB" id="A0A3Q2EG47"/>
<dbReference type="InterPro" id="IPR008139">
    <property type="entry name" value="SaposinB_dom"/>
</dbReference>
<dbReference type="Gene3D" id="1.10.225.10">
    <property type="entry name" value="Saposin-like"/>
    <property type="match status" value="1"/>
</dbReference>
<dbReference type="InterPro" id="IPR007856">
    <property type="entry name" value="SapB_1"/>
</dbReference>
<dbReference type="PANTHER" id="PTHR15541:SF2">
    <property type="entry name" value="GRANULYSIN"/>
    <property type="match status" value="1"/>
</dbReference>
<evidence type="ECO:0000259" key="2">
    <source>
        <dbReference type="PROSITE" id="PS50015"/>
    </source>
</evidence>
<reference evidence="3" key="1">
    <citation type="submission" date="2025-08" db="UniProtKB">
        <authorList>
            <consortium name="Ensembl"/>
        </authorList>
    </citation>
    <scope>IDENTIFICATION</scope>
</reference>
<dbReference type="GeneTree" id="ENSGT00510000050935"/>
<keyword evidence="1" id="KW-1015">Disulfide bond</keyword>
<dbReference type="Ensembl" id="ENSCVAT00000026104.1">
    <property type="protein sequence ID" value="ENSCVAP00000031356.1"/>
    <property type="gene ID" value="ENSCVAG00000020569.1"/>
</dbReference>
<evidence type="ECO:0000256" key="1">
    <source>
        <dbReference type="ARBA" id="ARBA00023157"/>
    </source>
</evidence>
<sequence>MLRDKMVAMFVINEVSPIWHWLRLKVRPRGVLRDLSALCWACKLVMKKLKRILGPNATEERITTKLKVICNELGLLKSRCHRFVEKHLRVLVKELTTKDDVKTVCIKIRACRYNLILELIIAFKQLWGKSLMIFS</sequence>
<proteinExistence type="predicted"/>
<name>A0A3Q2EG47_CYPVA</name>
<dbReference type="SMART" id="SM00741">
    <property type="entry name" value="SapB"/>
    <property type="match status" value="1"/>
</dbReference>
<dbReference type="Proteomes" id="UP000265020">
    <property type="component" value="Unassembled WGS sequence"/>
</dbReference>
<feature type="domain" description="Saposin B-type" evidence="2">
    <location>
        <begin position="35"/>
        <end position="115"/>
    </location>
</feature>
<evidence type="ECO:0000313" key="4">
    <source>
        <dbReference type="Proteomes" id="UP000265020"/>
    </source>
</evidence>
<dbReference type="InterPro" id="IPR011001">
    <property type="entry name" value="Saposin-like"/>
</dbReference>
<dbReference type="Pfam" id="PF05184">
    <property type="entry name" value="SapB_1"/>
    <property type="match status" value="1"/>
</dbReference>
<reference evidence="3" key="2">
    <citation type="submission" date="2025-09" db="UniProtKB">
        <authorList>
            <consortium name="Ensembl"/>
        </authorList>
    </citation>
    <scope>IDENTIFICATION</scope>
</reference>
<keyword evidence="4" id="KW-1185">Reference proteome</keyword>